<dbReference type="AlphaFoldDB" id="A0A0C3QJU6"/>
<dbReference type="Pfam" id="PF07690">
    <property type="entry name" value="MFS_1"/>
    <property type="match status" value="1"/>
</dbReference>
<feature type="transmembrane region" description="Helical" evidence="3">
    <location>
        <begin position="111"/>
        <end position="129"/>
    </location>
</feature>
<evidence type="ECO:0008006" key="6">
    <source>
        <dbReference type="Google" id="ProtNLM"/>
    </source>
</evidence>
<dbReference type="GO" id="GO:0016020">
    <property type="term" value="C:membrane"/>
    <property type="evidence" value="ECO:0007669"/>
    <property type="project" value="UniProtKB-SubCell"/>
</dbReference>
<evidence type="ECO:0000256" key="1">
    <source>
        <dbReference type="ARBA" id="ARBA00004141"/>
    </source>
</evidence>
<feature type="transmembrane region" description="Helical" evidence="3">
    <location>
        <begin position="7"/>
        <end position="28"/>
    </location>
</feature>
<dbReference type="InterPro" id="IPR036259">
    <property type="entry name" value="MFS_trans_sf"/>
</dbReference>
<accession>A0A0C3QJU6</accession>
<evidence type="ECO:0000313" key="4">
    <source>
        <dbReference type="EMBL" id="KIO32645.1"/>
    </source>
</evidence>
<dbReference type="Gene3D" id="1.20.1250.20">
    <property type="entry name" value="MFS general substrate transporter like domains"/>
    <property type="match status" value="2"/>
</dbReference>
<evidence type="ECO:0000256" key="2">
    <source>
        <dbReference type="ARBA" id="ARBA00006727"/>
    </source>
</evidence>
<gene>
    <name evidence="4" type="ORF">M407DRAFT_66455</name>
</gene>
<dbReference type="PANTHER" id="PTHR11360">
    <property type="entry name" value="MONOCARBOXYLATE TRANSPORTER"/>
    <property type="match status" value="1"/>
</dbReference>
<dbReference type="InterPro" id="IPR011701">
    <property type="entry name" value="MFS"/>
</dbReference>
<protein>
    <recommendedName>
        <fullName evidence="6">Major facilitator superfamily (MFS) profile domain-containing protein</fullName>
    </recommendedName>
</protein>
<feature type="transmembrane region" description="Helical" evidence="3">
    <location>
        <begin position="247"/>
        <end position="267"/>
    </location>
</feature>
<feature type="transmembrane region" description="Helical" evidence="3">
    <location>
        <begin position="169"/>
        <end position="189"/>
    </location>
</feature>
<sequence length="433" mass="46888">DIGFDAYAYLASAWILDILVWSFPFSYGVFLNYYTTVLFAPNDPQINLLPIVGTLSSGIIYIASLIVLPLILQYPGQKRRISFVGLLLCVLGLVGAGFSTRPAHLVVTQGIIYSIGGNLLYFPVLTYLMEWFSVKRGLANGILFTGAGLGGVVVPFVTEVLLRRYGHKITFFIFAAIFGGLSLPAFAYAKPRLPVAQASTTAAVDKSFLKSQVFWVFFIANIIQAFANFLPGIYLPSFATELKLSTTSGTLGLALMNATSVPGLVVIGGMSDKLDLRVPISVSTIGSALTILLVWGFTAELLPLLFFACLYGFFSSGYVPASRLISSCVSLFQVSVFRWEVFTSTNRITGRGLGNVLSGPLSTGLMRHSPFDESVKYGYGVKGYGSLILFAGLCMLASAAAITYPYFIGKAIEMDVRISTVSRFSRNGSRERS</sequence>
<comment type="similarity">
    <text evidence="2">Belongs to the major facilitator superfamily. Monocarboxylate porter (TC 2.A.1.13) family.</text>
</comment>
<keyword evidence="3" id="KW-1133">Transmembrane helix</keyword>
<reference evidence="5" key="2">
    <citation type="submission" date="2015-01" db="EMBL/GenBank/DDBJ databases">
        <title>Evolutionary Origins and Diversification of the Mycorrhizal Mutualists.</title>
        <authorList>
            <consortium name="DOE Joint Genome Institute"/>
            <consortium name="Mycorrhizal Genomics Consortium"/>
            <person name="Kohler A."/>
            <person name="Kuo A."/>
            <person name="Nagy L.G."/>
            <person name="Floudas D."/>
            <person name="Copeland A."/>
            <person name="Barry K.W."/>
            <person name="Cichocki N."/>
            <person name="Veneault-Fourrey C."/>
            <person name="LaButti K."/>
            <person name="Lindquist E.A."/>
            <person name="Lipzen A."/>
            <person name="Lundell T."/>
            <person name="Morin E."/>
            <person name="Murat C."/>
            <person name="Riley R."/>
            <person name="Ohm R."/>
            <person name="Sun H."/>
            <person name="Tunlid A."/>
            <person name="Henrissat B."/>
            <person name="Grigoriev I.V."/>
            <person name="Hibbett D.S."/>
            <person name="Martin F."/>
        </authorList>
    </citation>
    <scope>NUCLEOTIDE SEQUENCE [LARGE SCALE GENOMIC DNA]</scope>
    <source>
        <strain evidence="5">MUT 4182</strain>
    </source>
</reference>
<dbReference type="GO" id="GO:0022857">
    <property type="term" value="F:transmembrane transporter activity"/>
    <property type="evidence" value="ECO:0007669"/>
    <property type="project" value="InterPro"/>
</dbReference>
<feature type="transmembrane region" description="Helical" evidence="3">
    <location>
        <begin position="81"/>
        <end position="99"/>
    </location>
</feature>
<comment type="subcellular location">
    <subcellularLocation>
        <location evidence="1">Membrane</location>
        <topology evidence="1">Multi-pass membrane protein</topology>
    </subcellularLocation>
</comment>
<keyword evidence="3" id="KW-0472">Membrane</keyword>
<reference evidence="4 5" key="1">
    <citation type="submission" date="2014-04" db="EMBL/GenBank/DDBJ databases">
        <authorList>
            <consortium name="DOE Joint Genome Institute"/>
            <person name="Kuo A."/>
            <person name="Girlanda M."/>
            <person name="Perotto S."/>
            <person name="Kohler A."/>
            <person name="Nagy L.G."/>
            <person name="Floudas D."/>
            <person name="Copeland A."/>
            <person name="Barry K.W."/>
            <person name="Cichocki N."/>
            <person name="Veneault-Fourrey C."/>
            <person name="LaButti K."/>
            <person name="Lindquist E.A."/>
            <person name="Lipzen A."/>
            <person name="Lundell T."/>
            <person name="Morin E."/>
            <person name="Murat C."/>
            <person name="Sun H."/>
            <person name="Tunlid A."/>
            <person name="Henrissat B."/>
            <person name="Grigoriev I.V."/>
            <person name="Hibbett D.S."/>
            <person name="Martin F."/>
            <person name="Nordberg H.P."/>
            <person name="Cantor M.N."/>
            <person name="Hua S.X."/>
        </authorList>
    </citation>
    <scope>NUCLEOTIDE SEQUENCE [LARGE SCALE GENOMIC DNA]</scope>
    <source>
        <strain evidence="4 5">MUT 4182</strain>
    </source>
</reference>
<dbReference type="HOGENOM" id="CLU_001265_1_2_1"/>
<feature type="transmembrane region" description="Helical" evidence="3">
    <location>
        <begin position="384"/>
        <end position="407"/>
    </location>
</feature>
<proteinExistence type="inferred from homology"/>
<keyword evidence="5" id="KW-1185">Reference proteome</keyword>
<keyword evidence="3" id="KW-0812">Transmembrane</keyword>
<dbReference type="InterPro" id="IPR050327">
    <property type="entry name" value="Proton-linked_MCT"/>
</dbReference>
<feature type="transmembrane region" description="Helical" evidence="3">
    <location>
        <begin position="288"/>
        <end position="314"/>
    </location>
</feature>
<feature type="transmembrane region" description="Helical" evidence="3">
    <location>
        <begin position="138"/>
        <end position="157"/>
    </location>
</feature>
<feature type="transmembrane region" description="Helical" evidence="3">
    <location>
        <begin position="48"/>
        <end position="72"/>
    </location>
</feature>
<dbReference type="OrthoDB" id="2213137at2759"/>
<dbReference type="SUPFAM" id="SSF103473">
    <property type="entry name" value="MFS general substrate transporter"/>
    <property type="match status" value="1"/>
</dbReference>
<organism evidence="4 5">
    <name type="scientific">Tulasnella calospora MUT 4182</name>
    <dbReference type="NCBI Taxonomy" id="1051891"/>
    <lineage>
        <taxon>Eukaryota</taxon>
        <taxon>Fungi</taxon>
        <taxon>Dikarya</taxon>
        <taxon>Basidiomycota</taxon>
        <taxon>Agaricomycotina</taxon>
        <taxon>Agaricomycetes</taxon>
        <taxon>Cantharellales</taxon>
        <taxon>Tulasnellaceae</taxon>
        <taxon>Tulasnella</taxon>
    </lineage>
</organism>
<name>A0A0C3QJU6_9AGAM</name>
<feature type="transmembrane region" description="Helical" evidence="3">
    <location>
        <begin position="213"/>
        <end position="235"/>
    </location>
</feature>
<dbReference type="Proteomes" id="UP000054248">
    <property type="component" value="Unassembled WGS sequence"/>
</dbReference>
<evidence type="ECO:0000313" key="5">
    <source>
        <dbReference type="Proteomes" id="UP000054248"/>
    </source>
</evidence>
<dbReference type="EMBL" id="KN822953">
    <property type="protein sequence ID" value="KIO32645.1"/>
    <property type="molecule type" value="Genomic_DNA"/>
</dbReference>
<feature type="non-terminal residue" evidence="4">
    <location>
        <position position="1"/>
    </location>
</feature>
<dbReference type="PANTHER" id="PTHR11360:SF287">
    <property type="entry name" value="MFS MONOCARBOXYLATE TRANSPORTER"/>
    <property type="match status" value="1"/>
</dbReference>
<evidence type="ECO:0000256" key="3">
    <source>
        <dbReference type="SAM" id="Phobius"/>
    </source>
</evidence>